<keyword evidence="1" id="KW-0175">Coiled coil</keyword>
<accession>A0ABP6YTK4</accession>
<proteinExistence type="predicted"/>
<sequence>MQLYELEAWLGNDHELNEDQLTQLLDEANEIEERYPDADDQPERDAALSTAYQLLLGQDEVIEELARKRDAAKAAESQALAGLRQAALMLIPNESRTESGFAKQAGVDRMAVRGWLGKR</sequence>
<reference evidence="3" key="1">
    <citation type="journal article" date="2019" name="Int. J. Syst. Evol. Microbiol.">
        <title>The Global Catalogue of Microorganisms (GCM) 10K type strain sequencing project: providing services to taxonomists for standard genome sequencing and annotation.</title>
        <authorList>
            <consortium name="The Broad Institute Genomics Platform"/>
            <consortium name="The Broad Institute Genome Sequencing Center for Infectious Disease"/>
            <person name="Wu L."/>
            <person name="Ma J."/>
        </authorList>
    </citation>
    <scope>NUCLEOTIDE SEQUENCE [LARGE SCALE GENOMIC DNA]</scope>
    <source>
        <strain evidence="3">JCM 17656</strain>
    </source>
</reference>
<protein>
    <submittedName>
        <fullName evidence="2">Uncharacterized protein</fullName>
    </submittedName>
</protein>
<dbReference type="RefSeq" id="WP_346186327.1">
    <property type="nucleotide sequence ID" value="NZ_BAABCE010000027.1"/>
</dbReference>
<name>A0ABP6YTK4_9ACTN</name>
<gene>
    <name evidence="2" type="ORF">GCM10022295_85670</name>
</gene>
<comment type="caution">
    <text evidence="2">The sequence shown here is derived from an EMBL/GenBank/DDBJ whole genome shotgun (WGS) entry which is preliminary data.</text>
</comment>
<evidence type="ECO:0000313" key="3">
    <source>
        <dbReference type="Proteomes" id="UP001500707"/>
    </source>
</evidence>
<organism evidence="2 3">
    <name type="scientific">Streptomyces osmaniensis</name>
    <dbReference type="NCBI Taxonomy" id="593134"/>
    <lineage>
        <taxon>Bacteria</taxon>
        <taxon>Bacillati</taxon>
        <taxon>Actinomycetota</taxon>
        <taxon>Actinomycetes</taxon>
        <taxon>Kitasatosporales</taxon>
        <taxon>Streptomycetaceae</taxon>
        <taxon>Streptomyces</taxon>
    </lineage>
</organism>
<keyword evidence="3" id="KW-1185">Reference proteome</keyword>
<dbReference type="EMBL" id="BAABCE010000027">
    <property type="protein sequence ID" value="GAA3590881.1"/>
    <property type="molecule type" value="Genomic_DNA"/>
</dbReference>
<evidence type="ECO:0000256" key="1">
    <source>
        <dbReference type="SAM" id="Coils"/>
    </source>
</evidence>
<feature type="coiled-coil region" evidence="1">
    <location>
        <begin position="14"/>
        <end position="78"/>
    </location>
</feature>
<dbReference type="Proteomes" id="UP001500707">
    <property type="component" value="Unassembled WGS sequence"/>
</dbReference>
<evidence type="ECO:0000313" key="2">
    <source>
        <dbReference type="EMBL" id="GAA3590881.1"/>
    </source>
</evidence>